<comment type="subcellular location">
    <subcellularLocation>
        <location evidence="1">Cell membrane</location>
        <topology evidence="1">Multi-pass membrane protein</topology>
    </subcellularLocation>
</comment>
<dbReference type="Proteomes" id="UP000279994">
    <property type="component" value="Unassembled WGS sequence"/>
</dbReference>
<feature type="transmembrane region" description="Helical" evidence="6">
    <location>
        <begin position="427"/>
        <end position="449"/>
    </location>
</feature>
<organism evidence="7 8">
    <name type="scientific">Nocardioides pocheonensis</name>
    <dbReference type="NCBI Taxonomy" id="661485"/>
    <lineage>
        <taxon>Bacteria</taxon>
        <taxon>Bacillati</taxon>
        <taxon>Actinomycetota</taxon>
        <taxon>Actinomycetes</taxon>
        <taxon>Propionibacteriales</taxon>
        <taxon>Nocardioidaceae</taxon>
        <taxon>Nocardioides</taxon>
    </lineage>
</organism>
<evidence type="ECO:0000313" key="8">
    <source>
        <dbReference type="Proteomes" id="UP000279994"/>
    </source>
</evidence>
<reference evidence="7 8" key="1">
    <citation type="submission" date="2018-11" db="EMBL/GenBank/DDBJ databases">
        <authorList>
            <person name="Li F."/>
        </authorList>
    </citation>
    <scope>NUCLEOTIDE SEQUENCE [LARGE SCALE GENOMIC DNA]</scope>
    <source>
        <strain evidence="7 8">Gsoil 818</strain>
    </source>
</reference>
<sequence>MVGEEEGGEPRRGEQLTDAAGRSLAAGARGAVAAGQATGRGVTALFRFARRAARAEGAGDSGLSRLIELHAFNAAGDAAIAISLAGTLFFANPGEARGQVALFLGLTMLPFAVVAPLIGPFLDRFSHGRRWAIGASMALRAFLAWLMADAVASQSVLMYPTALGCLVASKAYGVTRAATVPRLLPSELTLVKANSRISLAGVVGAAVSAPMAGLASTFGSQWTLRYAFVVFAGATILAILLPAAADASAGEQEVSLRRRRSRLQLPAAVVFALRCNAGLRMVSGFLTMYLAFLLRQHPLPGWEHRTTLLMGLVVGAAGLGNTVGIAVASVLRRLNPATVVVVALVADSVAAVLAALFYGLVAAMVLGLTAGVAQAMGKLSLDATVQRDVPESHRTSAFARSETLLQLSWVVGGFIGIGVPLEINGHVLPKLGLGLLAGLIVVWTVFVLARRSEPRPTGLATAAPD</sequence>
<dbReference type="OrthoDB" id="5170137at2"/>
<keyword evidence="3 6" id="KW-0812">Transmembrane</keyword>
<feature type="transmembrane region" description="Helical" evidence="6">
    <location>
        <begin position="197"/>
        <end position="219"/>
    </location>
</feature>
<dbReference type="InterPro" id="IPR036259">
    <property type="entry name" value="MFS_trans_sf"/>
</dbReference>
<protein>
    <submittedName>
        <fullName evidence="7">MFS transporter</fullName>
    </submittedName>
</protein>
<feature type="transmembrane region" description="Helical" evidence="6">
    <location>
        <begin position="306"/>
        <end position="331"/>
    </location>
</feature>
<dbReference type="PANTHER" id="PTHR23513:SF18">
    <property type="entry name" value="INTEGRAL MEMBRANE PROTEIN"/>
    <property type="match status" value="1"/>
</dbReference>
<dbReference type="GO" id="GO:0005886">
    <property type="term" value="C:plasma membrane"/>
    <property type="evidence" value="ECO:0007669"/>
    <property type="project" value="UniProtKB-SubCell"/>
</dbReference>
<feature type="transmembrane region" description="Helical" evidence="6">
    <location>
        <begin position="337"/>
        <end position="368"/>
    </location>
</feature>
<proteinExistence type="predicted"/>
<dbReference type="Pfam" id="PF07690">
    <property type="entry name" value="MFS_1"/>
    <property type="match status" value="1"/>
</dbReference>
<dbReference type="RefSeq" id="WP_123221115.1">
    <property type="nucleotide sequence ID" value="NZ_RJSF01000003.1"/>
</dbReference>
<keyword evidence="8" id="KW-1185">Reference proteome</keyword>
<evidence type="ECO:0000256" key="4">
    <source>
        <dbReference type="ARBA" id="ARBA00022989"/>
    </source>
</evidence>
<evidence type="ECO:0000256" key="5">
    <source>
        <dbReference type="ARBA" id="ARBA00023136"/>
    </source>
</evidence>
<feature type="transmembrane region" description="Helical" evidence="6">
    <location>
        <begin position="98"/>
        <end position="119"/>
    </location>
</feature>
<name>A0A3N0GZG1_9ACTN</name>
<evidence type="ECO:0000256" key="6">
    <source>
        <dbReference type="SAM" id="Phobius"/>
    </source>
</evidence>
<dbReference type="EMBL" id="RJSF01000003">
    <property type="protein sequence ID" value="RNM17498.1"/>
    <property type="molecule type" value="Genomic_DNA"/>
</dbReference>
<dbReference type="PANTHER" id="PTHR23513">
    <property type="entry name" value="INTEGRAL MEMBRANE EFFLUX PROTEIN-RELATED"/>
    <property type="match status" value="1"/>
</dbReference>
<dbReference type="Gene3D" id="1.20.1250.20">
    <property type="entry name" value="MFS general substrate transporter like domains"/>
    <property type="match status" value="1"/>
</dbReference>
<evidence type="ECO:0000256" key="3">
    <source>
        <dbReference type="ARBA" id="ARBA00022692"/>
    </source>
</evidence>
<dbReference type="AlphaFoldDB" id="A0A3N0GZG1"/>
<feature type="transmembrane region" description="Helical" evidence="6">
    <location>
        <begin position="226"/>
        <end position="245"/>
    </location>
</feature>
<keyword evidence="2" id="KW-1003">Cell membrane</keyword>
<dbReference type="SUPFAM" id="SSF103473">
    <property type="entry name" value="MFS general substrate transporter"/>
    <property type="match status" value="1"/>
</dbReference>
<accession>A0A3N0GZG1</accession>
<evidence type="ECO:0000256" key="1">
    <source>
        <dbReference type="ARBA" id="ARBA00004651"/>
    </source>
</evidence>
<feature type="transmembrane region" description="Helical" evidence="6">
    <location>
        <begin position="71"/>
        <end position="92"/>
    </location>
</feature>
<gene>
    <name evidence="7" type="ORF">EFL26_01565</name>
</gene>
<dbReference type="GO" id="GO:0022857">
    <property type="term" value="F:transmembrane transporter activity"/>
    <property type="evidence" value="ECO:0007669"/>
    <property type="project" value="InterPro"/>
</dbReference>
<evidence type="ECO:0000313" key="7">
    <source>
        <dbReference type="EMBL" id="RNM17498.1"/>
    </source>
</evidence>
<comment type="caution">
    <text evidence="7">The sequence shown here is derived from an EMBL/GenBank/DDBJ whole genome shotgun (WGS) entry which is preliminary data.</text>
</comment>
<keyword evidence="5 6" id="KW-0472">Membrane</keyword>
<dbReference type="InterPro" id="IPR011701">
    <property type="entry name" value="MFS"/>
</dbReference>
<feature type="transmembrane region" description="Helical" evidence="6">
    <location>
        <begin position="265"/>
        <end position="294"/>
    </location>
</feature>
<evidence type="ECO:0000256" key="2">
    <source>
        <dbReference type="ARBA" id="ARBA00022475"/>
    </source>
</evidence>
<keyword evidence="4 6" id="KW-1133">Transmembrane helix</keyword>